<gene>
    <name evidence="2" type="ORF">Scaly_2687200</name>
</gene>
<name>A0AAW2J760_9LAMI</name>
<evidence type="ECO:0000313" key="2">
    <source>
        <dbReference type="EMBL" id="KAL0289942.1"/>
    </source>
</evidence>
<reference evidence="2" key="1">
    <citation type="submission" date="2020-06" db="EMBL/GenBank/DDBJ databases">
        <authorList>
            <person name="Li T."/>
            <person name="Hu X."/>
            <person name="Zhang T."/>
            <person name="Song X."/>
            <person name="Zhang H."/>
            <person name="Dai N."/>
            <person name="Sheng W."/>
            <person name="Hou X."/>
            <person name="Wei L."/>
        </authorList>
    </citation>
    <scope>NUCLEOTIDE SEQUENCE</scope>
    <source>
        <strain evidence="2">KEN8</strain>
        <tissue evidence="2">Leaf</tissue>
    </source>
</reference>
<dbReference type="AlphaFoldDB" id="A0AAW2J760"/>
<evidence type="ECO:0000256" key="1">
    <source>
        <dbReference type="SAM" id="MobiDB-lite"/>
    </source>
</evidence>
<accession>A0AAW2J760</accession>
<feature type="region of interest" description="Disordered" evidence="1">
    <location>
        <begin position="94"/>
        <end position="114"/>
    </location>
</feature>
<sequence>MFLDLRYLRPWARHIITDSEARQLIAPVTKHEAAWRIVVEDITSIVLEFFTIDRLVKQVNATLLALIPKAHAPSTIVDFRPISCCNYFIRPSQKSLSRAPASTMCLEGRSPKGL</sequence>
<dbReference type="EMBL" id="JACGWM010001669">
    <property type="protein sequence ID" value="KAL0289942.1"/>
    <property type="molecule type" value="Genomic_DNA"/>
</dbReference>
<reference evidence="2" key="2">
    <citation type="journal article" date="2024" name="Plant">
        <title>Genomic evolution and insights into agronomic trait innovations of Sesamum species.</title>
        <authorList>
            <person name="Miao H."/>
            <person name="Wang L."/>
            <person name="Qu L."/>
            <person name="Liu H."/>
            <person name="Sun Y."/>
            <person name="Le M."/>
            <person name="Wang Q."/>
            <person name="Wei S."/>
            <person name="Zheng Y."/>
            <person name="Lin W."/>
            <person name="Duan Y."/>
            <person name="Cao H."/>
            <person name="Xiong S."/>
            <person name="Wang X."/>
            <person name="Wei L."/>
            <person name="Li C."/>
            <person name="Ma Q."/>
            <person name="Ju M."/>
            <person name="Zhao R."/>
            <person name="Li G."/>
            <person name="Mu C."/>
            <person name="Tian Q."/>
            <person name="Mei H."/>
            <person name="Zhang T."/>
            <person name="Gao T."/>
            <person name="Zhang H."/>
        </authorList>
    </citation>
    <scope>NUCLEOTIDE SEQUENCE</scope>
    <source>
        <strain evidence="2">KEN8</strain>
    </source>
</reference>
<organism evidence="2">
    <name type="scientific">Sesamum calycinum</name>
    <dbReference type="NCBI Taxonomy" id="2727403"/>
    <lineage>
        <taxon>Eukaryota</taxon>
        <taxon>Viridiplantae</taxon>
        <taxon>Streptophyta</taxon>
        <taxon>Embryophyta</taxon>
        <taxon>Tracheophyta</taxon>
        <taxon>Spermatophyta</taxon>
        <taxon>Magnoliopsida</taxon>
        <taxon>eudicotyledons</taxon>
        <taxon>Gunneridae</taxon>
        <taxon>Pentapetalae</taxon>
        <taxon>asterids</taxon>
        <taxon>lamiids</taxon>
        <taxon>Lamiales</taxon>
        <taxon>Pedaliaceae</taxon>
        <taxon>Sesamum</taxon>
    </lineage>
</organism>
<proteinExistence type="predicted"/>
<protein>
    <submittedName>
        <fullName evidence="2">Uncharacterized protein</fullName>
    </submittedName>
</protein>
<comment type="caution">
    <text evidence="2">The sequence shown here is derived from an EMBL/GenBank/DDBJ whole genome shotgun (WGS) entry which is preliminary data.</text>
</comment>